<reference evidence="2 3" key="1">
    <citation type="submission" date="2017-07" db="EMBL/GenBank/DDBJ databases">
        <authorList>
            <person name="Talla V."/>
            <person name="Backstrom N."/>
        </authorList>
    </citation>
    <scope>NUCLEOTIDE SEQUENCE [LARGE SCALE GENOMIC DNA]</scope>
</reference>
<evidence type="ECO:0000313" key="3">
    <source>
        <dbReference type="Proteomes" id="UP000324832"/>
    </source>
</evidence>
<evidence type="ECO:0000256" key="1">
    <source>
        <dbReference type="SAM" id="MobiDB-lite"/>
    </source>
</evidence>
<protein>
    <submittedName>
        <fullName evidence="2">Uncharacterized protein</fullName>
    </submittedName>
</protein>
<keyword evidence="3" id="KW-1185">Reference proteome</keyword>
<proteinExistence type="predicted"/>
<name>A0A5E4QP21_9NEOP</name>
<sequence length="256" mass="29529">MSDSRASKRAFLVGWIAIAALSDMTYRWSYPCVGESLERYNGIIKSKNDTIIVSISHVSPVSNAGAPLKDCHIITYPISLTLPDVIWTIWLAVVVAFISAHPTCTEQSEEYQLACQNIIIDDEELLNETFKILEKLICHIYGAHDKFEKKIRNFDPSSLPPCKSELYQHLLRVRYVTKFWRNAHLKHPTSLSPQASDWTINDDKYDFVRFVGEQLPSLVADIIIKGRMRTDERNHYRQPDSPYDVRKSERDRISKN</sequence>
<dbReference type="AlphaFoldDB" id="A0A5E4QP21"/>
<dbReference type="EMBL" id="FZQP02004444">
    <property type="protein sequence ID" value="VVD00010.1"/>
    <property type="molecule type" value="Genomic_DNA"/>
</dbReference>
<organism evidence="2 3">
    <name type="scientific">Leptidea sinapis</name>
    <dbReference type="NCBI Taxonomy" id="189913"/>
    <lineage>
        <taxon>Eukaryota</taxon>
        <taxon>Metazoa</taxon>
        <taxon>Ecdysozoa</taxon>
        <taxon>Arthropoda</taxon>
        <taxon>Hexapoda</taxon>
        <taxon>Insecta</taxon>
        <taxon>Pterygota</taxon>
        <taxon>Neoptera</taxon>
        <taxon>Endopterygota</taxon>
        <taxon>Lepidoptera</taxon>
        <taxon>Glossata</taxon>
        <taxon>Ditrysia</taxon>
        <taxon>Papilionoidea</taxon>
        <taxon>Pieridae</taxon>
        <taxon>Dismorphiinae</taxon>
        <taxon>Leptidea</taxon>
    </lineage>
</organism>
<gene>
    <name evidence="2" type="ORF">LSINAPIS_LOCUS10745</name>
</gene>
<evidence type="ECO:0000313" key="2">
    <source>
        <dbReference type="EMBL" id="VVD00010.1"/>
    </source>
</evidence>
<dbReference type="Proteomes" id="UP000324832">
    <property type="component" value="Unassembled WGS sequence"/>
</dbReference>
<feature type="region of interest" description="Disordered" evidence="1">
    <location>
        <begin position="233"/>
        <end position="256"/>
    </location>
</feature>
<accession>A0A5E4QP21</accession>